<dbReference type="PANTHER" id="PTHR15319">
    <property type="entry name" value="TATA BOX-BINDING PROTEIN ASSOCIATED FACTOR RNA POLYMERASE I SUBUNIT C"/>
    <property type="match status" value="1"/>
</dbReference>
<dbReference type="GO" id="GO:0001650">
    <property type="term" value="C:fibrillar center"/>
    <property type="evidence" value="ECO:0007669"/>
    <property type="project" value="TreeGrafter"/>
</dbReference>
<protein>
    <submittedName>
        <fullName evidence="1">Uncharacterized protein</fullName>
    </submittedName>
</protein>
<dbReference type="InterPro" id="IPR038801">
    <property type="entry name" value="TAF1C"/>
</dbReference>
<keyword evidence="2" id="KW-1185">Reference proteome</keyword>
<dbReference type="AlphaFoldDB" id="A0A7J7NHC2"/>
<evidence type="ECO:0000313" key="1">
    <source>
        <dbReference type="EMBL" id="KAF6166473.1"/>
    </source>
</evidence>
<dbReference type="EMBL" id="JACGCM010000790">
    <property type="protein sequence ID" value="KAF6166473.1"/>
    <property type="molecule type" value="Genomic_DNA"/>
</dbReference>
<sequence length="795" mass="90847">MLRCNEDEILLFFPVGENSDLVGFVKLSKRKFKIPVVIADTGGDVFRAEESLNSRILQISVTSGGGGSGKSFVVGFLLASTLYSVDWFRVEISNPGSDLERPVLVHLGKRHFSHIVVHSCWNPHWAKESLVLLKNGELFLFHLESIAAIDKLPVKLEGTKVSVAWEGCKEGGWLSCDFSWHPRIFIVACFNVVYMVDWRLENSSGISVLANIEMFDLNHLVRNDRFIAFCKAGSDGFRFCVVTEYHLCLLDIRKPLMPALQWVHHLNNPRYINVFKLSELRTNSTEEQYKWASESGFAILLGSFWDCEFNLFCYGPSLPTPYGSVASRVSSFCNSLYAWELPSELCLLGNRCNCGNCLLKEDCYKTMLPEWIDWRQKEELVLGFCIISGDTWDCSEGFTLIRLVTSGRLELQRYFASWDFISVKPEESRKRLSSQIEDSRLRAVSNQKYKFPRRFKYLRLEYLHGYIYGDLSNVLIKKMQNIPSRTISPTQDRRELISEMLRSVGVHQVGSSPDLANVFSEIGSPMSIREIGSSRMWAGLPLDLLQMAFSNYAELAEVLLDQKKIGIQFLDVPNSSQFPLFFLRKPCNLSNKLPQNVQQGDGLVGPVLPLPLLLTFDDFDMGNHNSDLEENGYSSDYRLTHQCNEVLEVANVSLESCCDINGNHNVSLADERKEKMECTKESRTLFFYKPGAFSDQQDEPFVEDKTFSTFLSKVHEKKSTSISMKKRFGLEAFDDLCPVQVKFTPLSREKDSLVDSSPIEFSSEEMTQYNKLRNQFLLWQKDLKPYQDFCKAIQK</sequence>
<gene>
    <name evidence="1" type="ORF">GIB67_038210</name>
</gene>
<dbReference type="GO" id="GO:0001164">
    <property type="term" value="F:RNA polymerase I core promoter sequence-specific DNA binding"/>
    <property type="evidence" value="ECO:0007669"/>
    <property type="project" value="TreeGrafter"/>
</dbReference>
<accession>A0A7J7NHC2</accession>
<organism evidence="1 2">
    <name type="scientific">Kingdonia uniflora</name>
    <dbReference type="NCBI Taxonomy" id="39325"/>
    <lineage>
        <taxon>Eukaryota</taxon>
        <taxon>Viridiplantae</taxon>
        <taxon>Streptophyta</taxon>
        <taxon>Embryophyta</taxon>
        <taxon>Tracheophyta</taxon>
        <taxon>Spermatophyta</taxon>
        <taxon>Magnoliopsida</taxon>
        <taxon>Ranunculales</taxon>
        <taxon>Circaeasteraceae</taxon>
        <taxon>Kingdonia</taxon>
    </lineage>
</organism>
<comment type="caution">
    <text evidence="1">The sequence shown here is derived from an EMBL/GenBank/DDBJ whole genome shotgun (WGS) entry which is preliminary data.</text>
</comment>
<dbReference type="PANTHER" id="PTHR15319:SF1">
    <property type="entry name" value="TATA BOX-BINDING PROTEIN-ASSOCIATED FACTOR RNA POLYMERASE I SUBUNIT C"/>
    <property type="match status" value="1"/>
</dbReference>
<dbReference type="Proteomes" id="UP000541444">
    <property type="component" value="Unassembled WGS sequence"/>
</dbReference>
<dbReference type="OrthoDB" id="2382881at2759"/>
<proteinExistence type="predicted"/>
<evidence type="ECO:0000313" key="2">
    <source>
        <dbReference type="Proteomes" id="UP000541444"/>
    </source>
</evidence>
<name>A0A7J7NHC2_9MAGN</name>
<reference evidence="1 2" key="1">
    <citation type="journal article" date="2020" name="IScience">
        <title>Genome Sequencing of the Endangered Kingdonia uniflora (Circaeasteraceae, Ranunculales) Reveals Potential Mechanisms of Evolutionary Specialization.</title>
        <authorList>
            <person name="Sun Y."/>
            <person name="Deng T."/>
            <person name="Zhang A."/>
            <person name="Moore M.J."/>
            <person name="Landis J.B."/>
            <person name="Lin N."/>
            <person name="Zhang H."/>
            <person name="Zhang X."/>
            <person name="Huang J."/>
            <person name="Zhang X."/>
            <person name="Sun H."/>
            <person name="Wang H."/>
        </authorList>
    </citation>
    <scope>NUCLEOTIDE SEQUENCE [LARGE SCALE GENOMIC DNA]</scope>
    <source>
        <strain evidence="1">TB1705</strain>
        <tissue evidence="1">Leaf</tissue>
    </source>
</reference>